<proteinExistence type="inferred from homology"/>
<dbReference type="InterPro" id="IPR028299">
    <property type="entry name" value="ClpA/B_CS2"/>
</dbReference>
<comment type="similarity">
    <text evidence="9">Belongs to the ClpA/ClpB family.</text>
</comment>
<dbReference type="PANTHER" id="PTHR11638:SF185">
    <property type="entry name" value="ATP-DEPENDENT CLP PROTEASE ATP-BINDING SUBUNIT"/>
    <property type="match status" value="1"/>
</dbReference>
<name>A0A6A4L0P4_9ERIC</name>
<comment type="similarity">
    <text evidence="1">Belongs to the inositol phosphokinase (IPK) family.</text>
</comment>
<dbReference type="SUPFAM" id="SSF52540">
    <property type="entry name" value="P-loop containing nucleoside triphosphate hydrolases"/>
    <property type="match status" value="2"/>
</dbReference>
<dbReference type="InterPro" id="IPR041546">
    <property type="entry name" value="ClpA/ClpB_AAA_lid"/>
</dbReference>
<dbReference type="GO" id="GO:0032958">
    <property type="term" value="P:inositol phosphate biosynthetic process"/>
    <property type="evidence" value="ECO:0007669"/>
    <property type="project" value="InterPro"/>
</dbReference>
<dbReference type="InterPro" id="IPR005522">
    <property type="entry name" value="IPK"/>
</dbReference>
<evidence type="ECO:0000256" key="7">
    <source>
        <dbReference type="ARBA" id="ARBA00023186"/>
    </source>
</evidence>
<organism evidence="12 13">
    <name type="scientific">Rhododendron williamsianum</name>
    <dbReference type="NCBI Taxonomy" id="262921"/>
    <lineage>
        <taxon>Eukaryota</taxon>
        <taxon>Viridiplantae</taxon>
        <taxon>Streptophyta</taxon>
        <taxon>Embryophyta</taxon>
        <taxon>Tracheophyta</taxon>
        <taxon>Spermatophyta</taxon>
        <taxon>Magnoliopsida</taxon>
        <taxon>eudicotyledons</taxon>
        <taxon>Gunneridae</taxon>
        <taxon>Pentapetalae</taxon>
        <taxon>asterids</taxon>
        <taxon>Ericales</taxon>
        <taxon>Ericaceae</taxon>
        <taxon>Ericoideae</taxon>
        <taxon>Rhodoreae</taxon>
        <taxon>Rhododendron</taxon>
    </lineage>
</organism>
<protein>
    <recommendedName>
        <fullName evidence="11">Clp R domain-containing protein</fullName>
    </recommendedName>
</protein>
<dbReference type="InterPro" id="IPR018368">
    <property type="entry name" value="ClpA/B_CS1"/>
</dbReference>
<evidence type="ECO:0000313" key="13">
    <source>
        <dbReference type="Proteomes" id="UP000428333"/>
    </source>
</evidence>
<keyword evidence="13" id="KW-1185">Reference proteome</keyword>
<dbReference type="Proteomes" id="UP000428333">
    <property type="component" value="Linkage Group LG08"/>
</dbReference>
<evidence type="ECO:0000256" key="8">
    <source>
        <dbReference type="PROSITE-ProRule" id="PRU01251"/>
    </source>
</evidence>
<evidence type="ECO:0000256" key="1">
    <source>
        <dbReference type="ARBA" id="ARBA00007374"/>
    </source>
</evidence>
<dbReference type="FunFam" id="3.40.50.300:FF:000025">
    <property type="entry name" value="ATP-dependent Clp protease subunit"/>
    <property type="match status" value="1"/>
</dbReference>
<feature type="domain" description="Clp R" evidence="11">
    <location>
        <begin position="392"/>
        <end position="548"/>
    </location>
</feature>
<dbReference type="GO" id="GO:0016301">
    <property type="term" value="F:kinase activity"/>
    <property type="evidence" value="ECO:0007669"/>
    <property type="project" value="UniProtKB-KW"/>
</dbReference>
<evidence type="ECO:0000256" key="9">
    <source>
        <dbReference type="RuleBase" id="RU004432"/>
    </source>
</evidence>
<evidence type="ECO:0000256" key="6">
    <source>
        <dbReference type="ARBA" id="ARBA00022840"/>
    </source>
</evidence>
<dbReference type="SUPFAM" id="SSF56104">
    <property type="entry name" value="SAICAR synthase-like"/>
    <property type="match status" value="1"/>
</dbReference>
<dbReference type="PRINTS" id="PR00300">
    <property type="entry name" value="CLPPROTEASEA"/>
</dbReference>
<evidence type="ECO:0000313" key="12">
    <source>
        <dbReference type="EMBL" id="KAE9453676.1"/>
    </source>
</evidence>
<dbReference type="GO" id="GO:0005737">
    <property type="term" value="C:cytoplasm"/>
    <property type="evidence" value="ECO:0007669"/>
    <property type="project" value="TreeGrafter"/>
</dbReference>
<dbReference type="GO" id="GO:0016887">
    <property type="term" value="F:ATP hydrolysis activity"/>
    <property type="evidence" value="ECO:0007669"/>
    <property type="project" value="InterPro"/>
</dbReference>
<dbReference type="Pfam" id="PF17871">
    <property type="entry name" value="AAA_lid_9"/>
    <property type="match status" value="1"/>
</dbReference>
<dbReference type="Gene3D" id="3.30.470.160">
    <property type="entry name" value="Inositol polyphosphate kinase"/>
    <property type="match status" value="1"/>
</dbReference>
<dbReference type="InterPro" id="IPR019489">
    <property type="entry name" value="Clp_ATPase_C"/>
</dbReference>
<dbReference type="CDD" id="cd00009">
    <property type="entry name" value="AAA"/>
    <property type="match status" value="1"/>
</dbReference>
<keyword evidence="6 9" id="KW-0067">ATP-binding</keyword>
<dbReference type="InterPro" id="IPR038286">
    <property type="entry name" value="IPK_sf"/>
</dbReference>
<dbReference type="InterPro" id="IPR036628">
    <property type="entry name" value="Clp_N_dom_sf"/>
</dbReference>
<dbReference type="Pfam" id="PF00004">
    <property type="entry name" value="AAA"/>
    <property type="match status" value="1"/>
</dbReference>
<dbReference type="CDD" id="cd19499">
    <property type="entry name" value="RecA-like_ClpB_Hsp104-like"/>
    <property type="match status" value="1"/>
</dbReference>
<dbReference type="PROSITE" id="PS00871">
    <property type="entry name" value="CLPAB_2"/>
    <property type="match status" value="1"/>
</dbReference>
<dbReference type="Gene3D" id="3.40.50.300">
    <property type="entry name" value="P-loop containing nucleotide triphosphate hydrolases"/>
    <property type="match status" value="3"/>
</dbReference>
<dbReference type="PROSITE" id="PS00870">
    <property type="entry name" value="CLPAB_1"/>
    <property type="match status" value="1"/>
</dbReference>
<dbReference type="InterPro" id="IPR003959">
    <property type="entry name" value="ATPase_AAA_core"/>
</dbReference>
<gene>
    <name evidence="12" type="ORF">C3L33_14433</name>
</gene>
<dbReference type="InterPro" id="IPR003593">
    <property type="entry name" value="AAA+_ATPase"/>
</dbReference>
<dbReference type="InterPro" id="IPR004176">
    <property type="entry name" value="Clp_R_N"/>
</dbReference>
<evidence type="ECO:0000256" key="5">
    <source>
        <dbReference type="ARBA" id="ARBA00022777"/>
    </source>
</evidence>
<dbReference type="InterPro" id="IPR027417">
    <property type="entry name" value="P-loop_NTPase"/>
</dbReference>
<dbReference type="SMART" id="SM01086">
    <property type="entry name" value="ClpB_D2-small"/>
    <property type="match status" value="1"/>
</dbReference>
<dbReference type="GO" id="GO:0034605">
    <property type="term" value="P:cellular response to heat"/>
    <property type="evidence" value="ECO:0007669"/>
    <property type="project" value="TreeGrafter"/>
</dbReference>
<keyword evidence="4 9" id="KW-0547">Nucleotide-binding</keyword>
<dbReference type="GO" id="GO:0005524">
    <property type="term" value="F:ATP binding"/>
    <property type="evidence" value="ECO:0007669"/>
    <property type="project" value="UniProtKB-KW"/>
</dbReference>
<dbReference type="PANTHER" id="PTHR11638">
    <property type="entry name" value="ATP-DEPENDENT CLP PROTEASE"/>
    <property type="match status" value="1"/>
</dbReference>
<keyword evidence="7 9" id="KW-0143">Chaperone</keyword>
<dbReference type="Pfam" id="PF07724">
    <property type="entry name" value="AAA_2"/>
    <property type="match status" value="1"/>
</dbReference>
<feature type="compositionally biased region" description="Basic and acidic residues" evidence="10">
    <location>
        <begin position="467"/>
        <end position="479"/>
    </location>
</feature>
<dbReference type="Gene3D" id="1.10.8.60">
    <property type="match status" value="1"/>
</dbReference>
<keyword evidence="2" id="KW-0808">Transferase</keyword>
<evidence type="ECO:0000256" key="4">
    <source>
        <dbReference type="ARBA" id="ARBA00022741"/>
    </source>
</evidence>
<feature type="non-terminal residue" evidence="12">
    <location>
        <position position="1"/>
    </location>
</feature>
<accession>A0A6A4L0P4</accession>
<evidence type="ECO:0000256" key="3">
    <source>
        <dbReference type="ARBA" id="ARBA00022737"/>
    </source>
</evidence>
<dbReference type="Pfam" id="PF10431">
    <property type="entry name" value="ClpB_D2-small"/>
    <property type="match status" value="1"/>
</dbReference>
<dbReference type="SUPFAM" id="SSF81923">
    <property type="entry name" value="Double Clp-N motif"/>
    <property type="match status" value="1"/>
</dbReference>
<dbReference type="InterPro" id="IPR050130">
    <property type="entry name" value="ClpA_ClpB"/>
</dbReference>
<dbReference type="Gene3D" id="1.10.1780.10">
    <property type="entry name" value="Clp, N-terminal domain"/>
    <property type="match status" value="1"/>
</dbReference>
<evidence type="ECO:0000256" key="2">
    <source>
        <dbReference type="ARBA" id="ARBA00022679"/>
    </source>
</evidence>
<evidence type="ECO:0000259" key="11">
    <source>
        <dbReference type="PROSITE" id="PS51903"/>
    </source>
</evidence>
<dbReference type="InterPro" id="IPR001270">
    <property type="entry name" value="ClpA/B"/>
</dbReference>
<keyword evidence="5" id="KW-0418">Kinase</keyword>
<dbReference type="SMART" id="SM00382">
    <property type="entry name" value="AAA"/>
    <property type="match status" value="2"/>
</dbReference>
<dbReference type="PROSITE" id="PS51903">
    <property type="entry name" value="CLP_R"/>
    <property type="match status" value="1"/>
</dbReference>
<dbReference type="Pfam" id="PF03770">
    <property type="entry name" value="IPK"/>
    <property type="match status" value="1"/>
</dbReference>
<dbReference type="OrthoDB" id="47330at2759"/>
<dbReference type="Pfam" id="PF02861">
    <property type="entry name" value="Clp_N"/>
    <property type="match status" value="1"/>
</dbReference>
<comment type="caution">
    <text evidence="12">The sequence shown here is derived from an EMBL/GenBank/DDBJ whole genome shotgun (WGS) entry which is preliminary data.</text>
</comment>
<feature type="region of interest" description="Disordered" evidence="10">
    <location>
        <begin position="458"/>
        <end position="480"/>
    </location>
</feature>
<sequence>MDQVIITARSTQSCSTSVLCESIGVYARDPPPIYYAFNREGIRSFLDFAGSVANYLFLVMIKIPDNQVAGHQAGDGKLGPLVDGLGRFYKPLQSDERGTNEVAFYSSLSSNTRIPGHICRFFPVFHGTQLLEASDGSGLLPHLVLQDLVSSRLNPSIMDIKIGARTWPAQASEDYIATCLERDRKSTSVSLGFLITGFQMYGSKESGFWKPHKKFFKGFSADDVRLVLRKFVSSNASGDFDVDPDCAFASVVYGGSNGILAQLLDLKAWFEDQTLFHFYSCSVLLIYEKELALDGSSSGAEVKLVDFAHVVEGKGVIDHNFLGGLCSLIKFISEILTTPDKCQTEVRIQDSENNPFSSGNGADGAFFKIPTSPFPSLQSREKRSPLFITAAFEKFTERAIKSVVFSQREARALGKGMVFPQHLLLGLIAESGGDPDGFLGSGIDIEVAREAVRSIWKVEEKSDDGDSDHQGSGDSRKASDLPFSISTKRVFEAAVEYSRTMGYNFIAPEHISVGLFTVDDGSAGRVLKRLGANMNQLAAVAVTRLQGELAKDGRESPATPKGAREKLNTLKDTIVRFRGKPKDKSALARFCVDLTARAVDGLIDPIIGRDTEVQRIIQILCRRTKNNPILLGEAGVGKTAIAEGLAINIAQGNIPVFLLVGAKERGELEARVTTLIKDVKKSGNVILFIDEVHTLIGSGTVGRGNKGLDIANLLKPSLGRGELQCIASTTTDEYRTYFDKDKALARRFQPVMINEPSQDDAVRILLGLREKYEAHHKCKYTLEALNAAVHLSARYIPDRHLPDKAIDLIDEAGSKSRMESSKRRKEQQTCILSKSPDDYWQEIRTALASILNEDDGASSIEDDRKLPDKCLPNNDKPMVIGPDEIAAVAALWSGIPVQKLTADERMLLVGLDELLKKRVVGQDEAVSAICRAVRRSRVGLKDPKRPIATMLFCGPTGVGKTELTKVLAACYFGSEAAMLRLDMSEYMERHSVSKLIGSPPGYEGYGEGGTLTEAIRKRPFTVLLLDEIEKAHPNIFNILLQILEDGHLTDSQGRRVSFKNALIVMTSNVGSTAIAKGRRKRIGFSVGDDGDESVSNAGLKSLVMEELKGYFRPELLNRIDEVVVFHALEKAQMLEILNMMLLEVRGRLVSLGIGLEVSEAVMDFICEQGYDRSYGARPLRRAVTRLVEDPLSDAFHSGLLKAGDTAIIDLDDSGKPVVRNQSSRNIELSDTFL</sequence>
<reference evidence="12 13" key="1">
    <citation type="journal article" date="2019" name="Genome Biol. Evol.">
        <title>The Rhododendron genome and chromosomal organization provide insight into shared whole-genome duplications across the heath family (Ericaceae).</title>
        <authorList>
            <person name="Soza V.L."/>
            <person name="Lindsley D."/>
            <person name="Waalkes A."/>
            <person name="Ramage E."/>
            <person name="Patwardhan R.P."/>
            <person name="Burton J.N."/>
            <person name="Adey A."/>
            <person name="Kumar A."/>
            <person name="Qiu R."/>
            <person name="Shendure J."/>
            <person name="Hall B."/>
        </authorList>
    </citation>
    <scope>NUCLEOTIDE SEQUENCE [LARGE SCALE GENOMIC DNA]</scope>
    <source>
        <strain evidence="12">RSF 1966-606</strain>
    </source>
</reference>
<dbReference type="AlphaFoldDB" id="A0A6A4L0P4"/>
<evidence type="ECO:0000256" key="10">
    <source>
        <dbReference type="SAM" id="MobiDB-lite"/>
    </source>
</evidence>
<keyword evidence="3 8" id="KW-0677">Repeat</keyword>
<dbReference type="EMBL" id="QEFC01002163">
    <property type="protein sequence ID" value="KAE9453676.1"/>
    <property type="molecule type" value="Genomic_DNA"/>
</dbReference>